<dbReference type="AlphaFoldDB" id="A0A427Y2X6"/>
<evidence type="ECO:0000313" key="10">
    <source>
        <dbReference type="EMBL" id="RSH85450.1"/>
    </source>
</evidence>
<dbReference type="STRING" id="1890683.A0A427Y2X6"/>
<feature type="binding site" evidence="6">
    <location>
        <position position="170"/>
    </location>
    <ligand>
        <name>Mn(2+)</name>
        <dbReference type="ChEBI" id="CHEBI:29035"/>
    </ligand>
</feature>
<dbReference type="EMBL" id="RSCD01000020">
    <property type="protein sequence ID" value="RSH85450.1"/>
    <property type="molecule type" value="Genomic_DNA"/>
</dbReference>
<feature type="domain" description="Manganese/iron superoxide dismutase N-terminal" evidence="8">
    <location>
        <begin position="12"/>
        <end position="87"/>
    </location>
</feature>
<dbReference type="InterPro" id="IPR001189">
    <property type="entry name" value="Mn/Fe_SOD"/>
</dbReference>
<comment type="function">
    <text evidence="7">Destroys radicals which are normally produced within the cells and which are toxic to biological systems.</text>
</comment>
<evidence type="ECO:0000256" key="2">
    <source>
        <dbReference type="ARBA" id="ARBA00022723"/>
    </source>
</evidence>
<sequence length="207" mass="23197">MSKSSVSQWSRHSLPTLLYPYNALEPFISEEIMVLHHSKHHQNYVNGLNDAEEALAKLSAEGDTTGVIALQQALQFNLGGHLFWKNLVPSTSPAAQPSAAPDLLKQVQADFGTLDNLKSQLNAKTAAIQGAGWGWLGWNCSAKKLEIVTTPNQDRLLSHAPILAIDIWEHAFYLQYKNVKQDYLKAIWEVMNFEEAEKRFKKARQAS</sequence>
<evidence type="ECO:0000256" key="5">
    <source>
        <dbReference type="ARBA" id="ARBA00049204"/>
    </source>
</evidence>
<accession>A0A427Y2X6</accession>
<dbReference type="InterPro" id="IPR019833">
    <property type="entry name" value="Mn/Fe_SOD_BS"/>
</dbReference>
<dbReference type="PRINTS" id="PR01703">
    <property type="entry name" value="MNSODISMTASE"/>
</dbReference>
<protein>
    <recommendedName>
        <fullName evidence="7">Superoxide dismutase</fullName>
        <ecNumber evidence="7">1.15.1.1</ecNumber>
    </recommendedName>
</protein>
<evidence type="ECO:0000313" key="11">
    <source>
        <dbReference type="Proteomes" id="UP000279259"/>
    </source>
</evidence>
<feature type="domain" description="Manganese/iron superoxide dismutase C-terminal" evidence="9">
    <location>
        <begin position="102"/>
        <end position="199"/>
    </location>
</feature>
<proteinExistence type="inferred from homology"/>
<dbReference type="PANTHER" id="PTHR11404:SF6">
    <property type="entry name" value="SUPEROXIDE DISMUTASE [MN], MITOCHONDRIAL"/>
    <property type="match status" value="1"/>
</dbReference>
<dbReference type="InterPro" id="IPR036324">
    <property type="entry name" value="Mn/Fe_SOD_N_sf"/>
</dbReference>
<dbReference type="InterPro" id="IPR019832">
    <property type="entry name" value="Mn/Fe_SOD_C"/>
</dbReference>
<comment type="similarity">
    <text evidence="1 7">Belongs to the iron/manganese superoxide dismutase family.</text>
</comment>
<dbReference type="Proteomes" id="UP000279259">
    <property type="component" value="Unassembled WGS sequence"/>
</dbReference>
<dbReference type="SUPFAM" id="SSF46609">
    <property type="entry name" value="Fe,Mn superoxide dismutase (SOD), N-terminal domain"/>
    <property type="match status" value="1"/>
</dbReference>
<dbReference type="SUPFAM" id="SSF54719">
    <property type="entry name" value="Fe,Mn superoxide dismutase (SOD), C-terminal domain"/>
    <property type="match status" value="1"/>
</dbReference>
<dbReference type="Pfam" id="PF00081">
    <property type="entry name" value="Sod_Fe_N"/>
    <property type="match status" value="1"/>
</dbReference>
<keyword evidence="11" id="KW-1185">Reference proteome</keyword>
<dbReference type="EC" id="1.15.1.1" evidence="7"/>
<evidence type="ECO:0000256" key="7">
    <source>
        <dbReference type="RuleBase" id="RU000414"/>
    </source>
</evidence>
<dbReference type="InterPro" id="IPR019831">
    <property type="entry name" value="Mn/Fe_SOD_N"/>
</dbReference>
<name>A0A427Y2X6_9TREE</name>
<dbReference type="GO" id="GO:0005739">
    <property type="term" value="C:mitochondrion"/>
    <property type="evidence" value="ECO:0007669"/>
    <property type="project" value="TreeGrafter"/>
</dbReference>
<dbReference type="PANTHER" id="PTHR11404">
    <property type="entry name" value="SUPEROXIDE DISMUTASE 2"/>
    <property type="match status" value="1"/>
</dbReference>
<organism evidence="10 11">
    <name type="scientific">Saitozyma podzolica</name>
    <dbReference type="NCBI Taxonomy" id="1890683"/>
    <lineage>
        <taxon>Eukaryota</taxon>
        <taxon>Fungi</taxon>
        <taxon>Dikarya</taxon>
        <taxon>Basidiomycota</taxon>
        <taxon>Agaricomycotina</taxon>
        <taxon>Tremellomycetes</taxon>
        <taxon>Tremellales</taxon>
        <taxon>Trimorphomycetaceae</taxon>
        <taxon>Saitozyma</taxon>
    </lineage>
</organism>
<dbReference type="GO" id="GO:0004784">
    <property type="term" value="F:superoxide dismutase activity"/>
    <property type="evidence" value="ECO:0007669"/>
    <property type="project" value="UniProtKB-EC"/>
</dbReference>
<evidence type="ECO:0000259" key="9">
    <source>
        <dbReference type="Pfam" id="PF02777"/>
    </source>
</evidence>
<dbReference type="GO" id="GO:0030145">
    <property type="term" value="F:manganese ion binding"/>
    <property type="evidence" value="ECO:0007669"/>
    <property type="project" value="TreeGrafter"/>
</dbReference>
<evidence type="ECO:0000256" key="1">
    <source>
        <dbReference type="ARBA" id="ARBA00008714"/>
    </source>
</evidence>
<dbReference type="InterPro" id="IPR050265">
    <property type="entry name" value="Fe/Mn_Superoxide_Dismutase"/>
</dbReference>
<dbReference type="InterPro" id="IPR036314">
    <property type="entry name" value="SOD_C_sf"/>
</dbReference>
<evidence type="ECO:0000256" key="4">
    <source>
        <dbReference type="ARBA" id="ARBA00023002"/>
    </source>
</evidence>
<evidence type="ECO:0000256" key="3">
    <source>
        <dbReference type="ARBA" id="ARBA00022862"/>
    </source>
</evidence>
<feature type="binding site" evidence="6">
    <location>
        <position position="36"/>
    </location>
    <ligand>
        <name>Mn(2+)</name>
        <dbReference type="ChEBI" id="CHEBI:29035"/>
    </ligand>
</feature>
<evidence type="ECO:0000259" key="8">
    <source>
        <dbReference type="Pfam" id="PF00081"/>
    </source>
</evidence>
<keyword evidence="4 7" id="KW-0560">Oxidoreductase</keyword>
<comment type="caution">
    <text evidence="10">The sequence shown here is derived from an EMBL/GenBank/DDBJ whole genome shotgun (WGS) entry which is preliminary data.</text>
</comment>
<dbReference type="FunFam" id="3.55.40.20:FF:000004">
    <property type="entry name" value="Superoxide dismutase [Fe]"/>
    <property type="match status" value="1"/>
</dbReference>
<reference evidence="10 11" key="1">
    <citation type="submission" date="2018-11" db="EMBL/GenBank/DDBJ databases">
        <title>Genome sequence of Saitozyma podzolica DSM 27192.</title>
        <authorList>
            <person name="Aliyu H."/>
            <person name="Gorte O."/>
            <person name="Ochsenreither K."/>
        </authorList>
    </citation>
    <scope>NUCLEOTIDE SEQUENCE [LARGE SCALE GENOMIC DNA]</scope>
    <source>
        <strain evidence="10 11">DSM 27192</strain>
    </source>
</reference>
<keyword evidence="2 6" id="KW-0479">Metal-binding</keyword>
<evidence type="ECO:0000256" key="6">
    <source>
        <dbReference type="PIRSR" id="PIRSR000349-1"/>
    </source>
</evidence>
<comment type="catalytic activity">
    <reaction evidence="5 7">
        <text>2 superoxide + 2 H(+) = H2O2 + O2</text>
        <dbReference type="Rhea" id="RHEA:20696"/>
        <dbReference type="ChEBI" id="CHEBI:15378"/>
        <dbReference type="ChEBI" id="CHEBI:15379"/>
        <dbReference type="ChEBI" id="CHEBI:16240"/>
        <dbReference type="ChEBI" id="CHEBI:18421"/>
        <dbReference type="EC" id="1.15.1.1"/>
    </reaction>
</comment>
<dbReference type="OrthoDB" id="239262at2759"/>
<gene>
    <name evidence="10" type="ORF">EHS25_004846</name>
</gene>
<dbReference type="Gene3D" id="1.10.287.990">
    <property type="entry name" value="Fe,Mn superoxide dismutase (SOD) domain"/>
    <property type="match status" value="1"/>
</dbReference>
<dbReference type="Gene3D" id="3.55.40.20">
    <property type="entry name" value="Iron/manganese superoxide dismutase, C-terminal domain"/>
    <property type="match status" value="1"/>
</dbReference>
<dbReference type="PIRSF" id="PIRSF000349">
    <property type="entry name" value="SODismutase"/>
    <property type="match status" value="1"/>
</dbReference>
<feature type="binding site" evidence="6">
    <location>
        <position position="166"/>
    </location>
    <ligand>
        <name>Mn(2+)</name>
        <dbReference type="ChEBI" id="CHEBI:29035"/>
    </ligand>
</feature>
<keyword evidence="3" id="KW-0049">Antioxidant</keyword>
<dbReference type="Pfam" id="PF02777">
    <property type="entry name" value="Sod_Fe_C"/>
    <property type="match status" value="1"/>
</dbReference>
<dbReference type="PROSITE" id="PS00088">
    <property type="entry name" value="SOD_MN"/>
    <property type="match status" value="1"/>
</dbReference>